<keyword evidence="1" id="KW-0456">Lyase</keyword>
<reference evidence="1 2" key="1">
    <citation type="submission" date="2014-02" db="EMBL/GenBank/DDBJ databases">
        <title>Comparative genomics and transcriptomics to identify genetic mechanisms underlying the emergence of carbapenem resistant Acinetobacter baumannii (CRAb).</title>
        <authorList>
            <person name="Harris A.D."/>
            <person name="Johnson K.J."/>
            <person name="George J."/>
            <person name="Shefchek K."/>
            <person name="Daugherty S.C."/>
            <person name="Parankush S."/>
            <person name="Sadzewicz L."/>
            <person name="Tallon L."/>
            <person name="Sengamalay N."/>
            <person name="Hazen T.H."/>
            <person name="Rasko D.A."/>
        </authorList>
    </citation>
    <scope>NUCLEOTIDE SEQUENCE [LARGE SCALE GENOMIC DNA]</scope>
    <source>
        <strain evidence="1 2">625974</strain>
    </source>
</reference>
<dbReference type="InterPro" id="IPR036291">
    <property type="entry name" value="NAD(P)-bd_dom_sf"/>
</dbReference>
<name>A0A009QDN4_ACIBA</name>
<accession>A0A009QDN4</accession>
<dbReference type="Proteomes" id="UP000021108">
    <property type="component" value="Unassembled WGS sequence"/>
</dbReference>
<dbReference type="GO" id="GO:0008460">
    <property type="term" value="F:dTDP-glucose 4,6-dehydratase activity"/>
    <property type="evidence" value="ECO:0007669"/>
    <property type="project" value="UniProtKB-EC"/>
</dbReference>
<protein>
    <submittedName>
        <fullName evidence="1">dTDP-glucose 4,6-dehydratase domain protein</fullName>
        <ecNumber evidence="1">4.2.1.46</ecNumber>
    </submittedName>
</protein>
<dbReference type="Gene3D" id="3.40.50.720">
    <property type="entry name" value="NAD(P)-binding Rossmann-like Domain"/>
    <property type="match status" value="1"/>
</dbReference>
<evidence type="ECO:0000313" key="1">
    <source>
        <dbReference type="EMBL" id="EXC08409.1"/>
    </source>
</evidence>
<dbReference type="SUPFAM" id="SSF51735">
    <property type="entry name" value="NAD(P)-binding Rossmann-fold domains"/>
    <property type="match status" value="1"/>
</dbReference>
<dbReference type="PATRIC" id="fig|1310607.3.peg.1341"/>
<dbReference type="Gene3D" id="3.90.25.10">
    <property type="entry name" value="UDP-galactose 4-epimerase, domain 1"/>
    <property type="match status" value="1"/>
</dbReference>
<dbReference type="EMBL" id="JEXD01000007">
    <property type="protein sequence ID" value="EXC08409.1"/>
    <property type="molecule type" value="Genomic_DNA"/>
</dbReference>
<gene>
    <name evidence="1" type="ORF">J506_1387</name>
</gene>
<sequence length="66" mass="7913">MKDRSGHDVCYAIKATKIKNDLGWVPWESFETVLHKTVEWYLHNTKWLSHVQCGEYQSWLNKQYQG</sequence>
<comment type="caution">
    <text evidence="1">The sequence shown here is derived from an EMBL/GenBank/DDBJ whole genome shotgun (WGS) entry which is preliminary data.</text>
</comment>
<evidence type="ECO:0000313" key="2">
    <source>
        <dbReference type="Proteomes" id="UP000021108"/>
    </source>
</evidence>
<organism evidence="1 2">
    <name type="scientific">Acinetobacter baumannii 625974</name>
    <dbReference type="NCBI Taxonomy" id="1310607"/>
    <lineage>
        <taxon>Bacteria</taxon>
        <taxon>Pseudomonadati</taxon>
        <taxon>Pseudomonadota</taxon>
        <taxon>Gammaproteobacteria</taxon>
        <taxon>Moraxellales</taxon>
        <taxon>Moraxellaceae</taxon>
        <taxon>Acinetobacter</taxon>
        <taxon>Acinetobacter calcoaceticus/baumannii complex</taxon>
    </lineage>
</organism>
<dbReference type="EC" id="4.2.1.46" evidence="1"/>
<proteinExistence type="predicted"/>
<dbReference type="AlphaFoldDB" id="A0A009QDN4"/>